<dbReference type="AlphaFoldDB" id="A0A9N8WLI3"/>
<reference evidence="3" key="1">
    <citation type="submission" date="2021-06" db="EMBL/GenBank/DDBJ databases">
        <authorList>
            <person name="Kallberg Y."/>
            <person name="Tangrot J."/>
            <person name="Rosling A."/>
        </authorList>
    </citation>
    <scope>NUCLEOTIDE SEQUENCE</scope>
    <source>
        <strain evidence="3">FL130A</strain>
    </source>
</reference>
<dbReference type="OrthoDB" id="10453844at2759"/>
<evidence type="ECO:0000256" key="2">
    <source>
        <dbReference type="SAM" id="Phobius"/>
    </source>
</evidence>
<keyword evidence="2" id="KW-0472">Membrane</keyword>
<keyword evidence="2" id="KW-0812">Transmembrane</keyword>
<evidence type="ECO:0000313" key="3">
    <source>
        <dbReference type="EMBL" id="CAG8488523.1"/>
    </source>
</evidence>
<gene>
    <name evidence="3" type="ORF">ALEPTO_LOCUS2857</name>
</gene>
<proteinExistence type="predicted"/>
<accession>A0A9N8WLI3</accession>
<dbReference type="EMBL" id="CAJVPS010000471">
    <property type="protein sequence ID" value="CAG8488523.1"/>
    <property type="molecule type" value="Genomic_DNA"/>
</dbReference>
<name>A0A9N8WLI3_9GLOM</name>
<evidence type="ECO:0000256" key="1">
    <source>
        <dbReference type="SAM" id="MobiDB-lite"/>
    </source>
</evidence>
<evidence type="ECO:0000313" key="4">
    <source>
        <dbReference type="Proteomes" id="UP000789508"/>
    </source>
</evidence>
<feature type="compositionally biased region" description="Acidic residues" evidence="1">
    <location>
        <begin position="294"/>
        <end position="310"/>
    </location>
</feature>
<organism evidence="3 4">
    <name type="scientific">Ambispora leptoticha</name>
    <dbReference type="NCBI Taxonomy" id="144679"/>
    <lineage>
        <taxon>Eukaryota</taxon>
        <taxon>Fungi</taxon>
        <taxon>Fungi incertae sedis</taxon>
        <taxon>Mucoromycota</taxon>
        <taxon>Glomeromycotina</taxon>
        <taxon>Glomeromycetes</taxon>
        <taxon>Archaeosporales</taxon>
        <taxon>Ambisporaceae</taxon>
        <taxon>Ambispora</taxon>
    </lineage>
</organism>
<keyword evidence="4" id="KW-1185">Reference proteome</keyword>
<dbReference type="Proteomes" id="UP000789508">
    <property type="component" value="Unassembled WGS sequence"/>
</dbReference>
<protein>
    <submittedName>
        <fullName evidence="3">3657_t:CDS:1</fullName>
    </submittedName>
</protein>
<comment type="caution">
    <text evidence="3">The sequence shown here is derived from an EMBL/GenBank/DDBJ whole genome shotgun (WGS) entry which is preliminary data.</text>
</comment>
<feature type="region of interest" description="Disordered" evidence="1">
    <location>
        <begin position="291"/>
        <end position="310"/>
    </location>
</feature>
<sequence>MDLLTTRSSILKRLENDTSSNYNYLPSDKYTQFSPTATMNSSSFTNDNDIPKDDSTPQQLSSWIIALIVTISFVFFLLLLSCLYCLFRQYRIQVNNKKRRRNDSNLIPFAVLSRTEMTTKNHNNSISSSVNNKSNANSVFSVTHISSQVEKPKKGLGIRLKKLTPLYLLSKEKRVKTYPGNDPLINMNDATYCNNILVSSPPSNNNNLEDIKHQKKTYSPGSTIYSINKNTNSAGNNKILSCISKPGNTNKSGIRPSVSFAELPEVTLIRDRQSINQRQSRFIKPQFRESIESEREEYENDDNDDESLDDFCDDSVPTITLKDILNMINCDNSIAREL</sequence>
<keyword evidence="2" id="KW-1133">Transmembrane helix</keyword>
<feature type="transmembrane region" description="Helical" evidence="2">
    <location>
        <begin position="63"/>
        <end position="87"/>
    </location>
</feature>